<keyword evidence="2 9" id="KW-0813">Transport</keyword>
<dbReference type="InterPro" id="IPR003369">
    <property type="entry name" value="TatA/B/E"/>
</dbReference>
<evidence type="ECO:0000256" key="7">
    <source>
        <dbReference type="ARBA" id="ARBA00023010"/>
    </source>
</evidence>
<evidence type="ECO:0000256" key="10">
    <source>
        <dbReference type="SAM" id="MobiDB-lite"/>
    </source>
</evidence>
<comment type="subunit">
    <text evidence="9">Forms a complex with TatC.</text>
</comment>
<protein>
    <recommendedName>
        <fullName evidence="9">Sec-independent protein translocase protein TatA</fullName>
    </recommendedName>
</protein>
<evidence type="ECO:0000256" key="5">
    <source>
        <dbReference type="ARBA" id="ARBA00022927"/>
    </source>
</evidence>
<sequence length="94" mass="10384">MLENLLRPSHLLLLVIAALLLFGPSKLPELGRSFGTMLKEFKRGARGDYEDEKPQEVSATQNIEAEPQNVQTVPTQTVPVQTAHAQTVQETTKS</sequence>
<feature type="compositionally biased region" description="Polar residues" evidence="10">
    <location>
        <begin position="83"/>
        <end position="94"/>
    </location>
</feature>
<gene>
    <name evidence="9" type="primary">tatA</name>
    <name evidence="11" type="ORF">V3851_17415</name>
</gene>
<dbReference type="PANTHER" id="PTHR42982:SF1">
    <property type="entry name" value="SEC-INDEPENDENT PROTEIN TRANSLOCASE PROTEIN TATA"/>
    <property type="match status" value="1"/>
</dbReference>
<keyword evidence="3 9" id="KW-1003">Cell membrane</keyword>
<dbReference type="EMBL" id="JAZHPZ010000009">
    <property type="protein sequence ID" value="MEF2967610.1"/>
    <property type="molecule type" value="Genomic_DNA"/>
</dbReference>
<evidence type="ECO:0000313" key="12">
    <source>
        <dbReference type="Proteomes" id="UP001306950"/>
    </source>
</evidence>
<evidence type="ECO:0000256" key="3">
    <source>
        <dbReference type="ARBA" id="ARBA00022475"/>
    </source>
</evidence>
<feature type="compositionally biased region" description="Low complexity" evidence="10">
    <location>
        <begin position="70"/>
        <end position="82"/>
    </location>
</feature>
<keyword evidence="6 9" id="KW-1133">Transmembrane helix</keyword>
<keyword evidence="7 9" id="KW-0811">Translocation</keyword>
<evidence type="ECO:0000256" key="9">
    <source>
        <dbReference type="HAMAP-Rule" id="MF_00236"/>
    </source>
</evidence>
<reference evidence="11 12" key="1">
    <citation type="submission" date="2024-02" db="EMBL/GenBank/DDBJ databases">
        <title>A nitrogen-fixing paenibacillus bacterium.</title>
        <authorList>
            <person name="Zhang W.L."/>
            <person name="Chen S.F."/>
        </authorList>
    </citation>
    <scope>NUCLEOTIDE SEQUENCE [LARGE SCALE GENOMIC DNA]</scope>
    <source>
        <strain evidence="11 12">M1</strain>
    </source>
</reference>
<comment type="similarity">
    <text evidence="9">Belongs to the TatA/E family.</text>
</comment>
<comment type="subcellular location">
    <subcellularLocation>
        <location evidence="1 9">Cell membrane</location>
        <topology evidence="1 9">Single-pass membrane protein</topology>
    </subcellularLocation>
</comment>
<dbReference type="RefSeq" id="WP_331847830.1">
    <property type="nucleotide sequence ID" value="NZ_JAZHPZ010000009.1"/>
</dbReference>
<organism evidence="11 12">
    <name type="scientific">Paenibacillus haidiansis</name>
    <dbReference type="NCBI Taxonomy" id="1574488"/>
    <lineage>
        <taxon>Bacteria</taxon>
        <taxon>Bacillati</taxon>
        <taxon>Bacillota</taxon>
        <taxon>Bacilli</taxon>
        <taxon>Bacillales</taxon>
        <taxon>Paenibacillaceae</taxon>
        <taxon>Paenibacillus</taxon>
    </lineage>
</organism>
<keyword evidence="8 9" id="KW-0472">Membrane</keyword>
<dbReference type="PANTHER" id="PTHR42982">
    <property type="entry name" value="SEC-INDEPENDENT PROTEIN TRANSLOCASE PROTEIN TATA"/>
    <property type="match status" value="1"/>
</dbReference>
<evidence type="ECO:0000256" key="6">
    <source>
        <dbReference type="ARBA" id="ARBA00022989"/>
    </source>
</evidence>
<accession>A0ABU7VV25</accession>
<feature type="region of interest" description="Disordered" evidence="10">
    <location>
        <begin position="70"/>
        <end position="94"/>
    </location>
</feature>
<keyword evidence="4 9" id="KW-0812">Transmembrane</keyword>
<dbReference type="Pfam" id="PF02416">
    <property type="entry name" value="TatA_B_E"/>
    <property type="match status" value="1"/>
</dbReference>
<dbReference type="InterPro" id="IPR006312">
    <property type="entry name" value="TatA/E"/>
</dbReference>
<evidence type="ECO:0000256" key="1">
    <source>
        <dbReference type="ARBA" id="ARBA00004162"/>
    </source>
</evidence>
<evidence type="ECO:0000313" key="11">
    <source>
        <dbReference type="EMBL" id="MEF2967610.1"/>
    </source>
</evidence>
<comment type="function">
    <text evidence="9">Part of the twin-arginine translocation (Tat) system that transports large folded proteins containing a characteristic twin-arginine motif in their signal peptide across membranes. TatA could form the protein-conducting channel of the Tat system.</text>
</comment>
<dbReference type="Proteomes" id="UP001306950">
    <property type="component" value="Unassembled WGS sequence"/>
</dbReference>
<evidence type="ECO:0000256" key="8">
    <source>
        <dbReference type="ARBA" id="ARBA00023136"/>
    </source>
</evidence>
<proteinExistence type="inferred from homology"/>
<keyword evidence="12" id="KW-1185">Reference proteome</keyword>
<dbReference type="HAMAP" id="MF_00236">
    <property type="entry name" value="TatA_E"/>
    <property type="match status" value="1"/>
</dbReference>
<evidence type="ECO:0000256" key="4">
    <source>
        <dbReference type="ARBA" id="ARBA00022692"/>
    </source>
</evidence>
<keyword evidence="5 9" id="KW-0653">Protein transport</keyword>
<evidence type="ECO:0000256" key="2">
    <source>
        <dbReference type="ARBA" id="ARBA00022448"/>
    </source>
</evidence>
<dbReference type="NCBIfam" id="NF011430">
    <property type="entry name" value="PRK14861.1"/>
    <property type="match status" value="1"/>
</dbReference>
<dbReference type="Gene3D" id="1.20.5.3310">
    <property type="match status" value="1"/>
</dbReference>
<comment type="caution">
    <text evidence="11">The sequence shown here is derived from an EMBL/GenBank/DDBJ whole genome shotgun (WGS) entry which is preliminary data.</text>
</comment>
<name>A0ABU7VV25_9BACL</name>